<feature type="domain" description="HTH tetR-type" evidence="5">
    <location>
        <begin position="8"/>
        <end position="68"/>
    </location>
</feature>
<dbReference type="InterPro" id="IPR009057">
    <property type="entry name" value="Homeodomain-like_sf"/>
</dbReference>
<keyword evidence="6" id="KW-0614">Plasmid</keyword>
<reference evidence="7" key="1">
    <citation type="submission" date="2019-10" db="EMBL/GenBank/DDBJ databases">
        <title>Antimicrobial potential of Antarctic Bacteria.</title>
        <authorList>
            <person name="Benaud N."/>
            <person name="Edwards R.J."/>
            <person name="Ferrari B.C."/>
        </authorList>
    </citation>
    <scope>NUCLEOTIDE SEQUENCE [LARGE SCALE GENOMIC DNA]</scope>
    <source>
        <strain evidence="7">NBSH44</strain>
        <plasmid evidence="7">unnamed1</plasmid>
    </source>
</reference>
<evidence type="ECO:0000313" key="6">
    <source>
        <dbReference type="EMBL" id="QNE79638.1"/>
    </source>
</evidence>
<dbReference type="KEGG" id="sfiy:F0344_34860"/>
<dbReference type="InterPro" id="IPR050109">
    <property type="entry name" value="HTH-type_TetR-like_transc_reg"/>
</dbReference>
<organism evidence="6 7">
    <name type="scientific">Streptomyces finlayi</name>
    <dbReference type="NCBI Taxonomy" id="67296"/>
    <lineage>
        <taxon>Bacteria</taxon>
        <taxon>Bacillati</taxon>
        <taxon>Actinomycetota</taxon>
        <taxon>Actinomycetes</taxon>
        <taxon>Kitasatosporales</taxon>
        <taxon>Streptomycetaceae</taxon>
        <taxon>Streptomyces</taxon>
    </lineage>
</organism>
<dbReference type="PROSITE" id="PS50977">
    <property type="entry name" value="HTH_TETR_2"/>
    <property type="match status" value="1"/>
</dbReference>
<accession>A0A7G7BWC3</accession>
<protein>
    <submittedName>
        <fullName evidence="6">TetR family transcriptional regulator</fullName>
    </submittedName>
</protein>
<evidence type="ECO:0000259" key="5">
    <source>
        <dbReference type="PROSITE" id="PS50977"/>
    </source>
</evidence>
<feature type="DNA-binding region" description="H-T-H motif" evidence="4">
    <location>
        <begin position="31"/>
        <end position="50"/>
    </location>
</feature>
<gene>
    <name evidence="6" type="ORF">F0344_34860</name>
</gene>
<dbReference type="InterPro" id="IPR036271">
    <property type="entry name" value="Tet_transcr_reg_TetR-rel_C_sf"/>
</dbReference>
<dbReference type="PROSITE" id="PS01081">
    <property type="entry name" value="HTH_TETR_1"/>
    <property type="match status" value="1"/>
</dbReference>
<geneLocation type="plasmid" evidence="6 7">
    <name>unnamed1</name>
</geneLocation>
<evidence type="ECO:0000256" key="2">
    <source>
        <dbReference type="ARBA" id="ARBA00023125"/>
    </source>
</evidence>
<dbReference type="InterPro" id="IPR001647">
    <property type="entry name" value="HTH_TetR"/>
</dbReference>
<dbReference type="SUPFAM" id="SSF46689">
    <property type="entry name" value="Homeodomain-like"/>
    <property type="match status" value="1"/>
</dbReference>
<dbReference type="AlphaFoldDB" id="A0A7G7BWC3"/>
<keyword evidence="1" id="KW-0805">Transcription regulation</keyword>
<evidence type="ECO:0000256" key="3">
    <source>
        <dbReference type="ARBA" id="ARBA00023163"/>
    </source>
</evidence>
<proteinExistence type="predicted"/>
<dbReference type="Proteomes" id="UP000515307">
    <property type="component" value="Plasmid unnamed1"/>
</dbReference>
<dbReference type="EMBL" id="CP045703">
    <property type="protein sequence ID" value="QNE79638.1"/>
    <property type="molecule type" value="Genomic_DNA"/>
</dbReference>
<dbReference type="Pfam" id="PF00440">
    <property type="entry name" value="TetR_N"/>
    <property type="match status" value="1"/>
</dbReference>
<keyword evidence="7" id="KW-1185">Reference proteome</keyword>
<dbReference type="GO" id="GO:0000976">
    <property type="term" value="F:transcription cis-regulatory region binding"/>
    <property type="evidence" value="ECO:0007669"/>
    <property type="project" value="TreeGrafter"/>
</dbReference>
<dbReference type="PANTHER" id="PTHR30055">
    <property type="entry name" value="HTH-TYPE TRANSCRIPTIONAL REGULATOR RUTR"/>
    <property type="match status" value="1"/>
</dbReference>
<sequence>MVKQQRAARTRRTLMETAAAQFDRDGYAGTSLSQISTEAGISLGALTFHFGSKSELARSVEKEGRSAVEEAVARICASSTPPLRQLVELTLELVRLIEHDDSVRAMLRLERERPGTPQCSSIWLPAVDDLLQRSHASGRLRPSVRPAVMATLVSHLIAGAEAVQRCHRASPAEPVDSAVGQLRHIWQLILPGISASEASHR</sequence>
<dbReference type="InterPro" id="IPR023772">
    <property type="entry name" value="DNA-bd_HTH_TetR-type_CS"/>
</dbReference>
<evidence type="ECO:0000313" key="7">
    <source>
        <dbReference type="Proteomes" id="UP000515307"/>
    </source>
</evidence>
<evidence type="ECO:0000256" key="4">
    <source>
        <dbReference type="PROSITE-ProRule" id="PRU00335"/>
    </source>
</evidence>
<dbReference type="PRINTS" id="PR00455">
    <property type="entry name" value="HTHTETR"/>
</dbReference>
<keyword evidence="2 4" id="KW-0238">DNA-binding</keyword>
<name>A0A7G7BWC3_9ACTN</name>
<dbReference type="PANTHER" id="PTHR30055:SF234">
    <property type="entry name" value="HTH-TYPE TRANSCRIPTIONAL REGULATOR BETI"/>
    <property type="match status" value="1"/>
</dbReference>
<dbReference type="Gene3D" id="1.10.357.10">
    <property type="entry name" value="Tetracycline Repressor, domain 2"/>
    <property type="match status" value="1"/>
</dbReference>
<dbReference type="SUPFAM" id="SSF48498">
    <property type="entry name" value="Tetracyclin repressor-like, C-terminal domain"/>
    <property type="match status" value="1"/>
</dbReference>
<evidence type="ECO:0000256" key="1">
    <source>
        <dbReference type="ARBA" id="ARBA00023015"/>
    </source>
</evidence>
<keyword evidence="3" id="KW-0804">Transcription</keyword>
<dbReference type="GO" id="GO:0003700">
    <property type="term" value="F:DNA-binding transcription factor activity"/>
    <property type="evidence" value="ECO:0007669"/>
    <property type="project" value="TreeGrafter"/>
</dbReference>